<organism evidence="2 3">
    <name type="scientific">Phocaeicola plebeius</name>
    <dbReference type="NCBI Taxonomy" id="310297"/>
    <lineage>
        <taxon>Bacteria</taxon>
        <taxon>Pseudomonadati</taxon>
        <taxon>Bacteroidota</taxon>
        <taxon>Bacteroidia</taxon>
        <taxon>Bacteroidales</taxon>
        <taxon>Bacteroidaceae</taxon>
        <taxon>Phocaeicola</taxon>
    </lineage>
</organism>
<proteinExistence type="predicted"/>
<dbReference type="AlphaFoldDB" id="A0A3E4ZAH5"/>
<evidence type="ECO:0000313" key="2">
    <source>
        <dbReference type="EMBL" id="RGM92054.1"/>
    </source>
</evidence>
<dbReference type="RefSeq" id="WP_117701441.1">
    <property type="nucleotide sequence ID" value="NZ_QSTW01000005.1"/>
</dbReference>
<dbReference type="Proteomes" id="UP000260814">
    <property type="component" value="Unassembled WGS sequence"/>
</dbReference>
<dbReference type="Pfam" id="PF21977">
    <property type="entry name" value="DUF6926"/>
    <property type="match status" value="1"/>
</dbReference>
<evidence type="ECO:0000259" key="1">
    <source>
        <dbReference type="Pfam" id="PF21977"/>
    </source>
</evidence>
<dbReference type="InterPro" id="IPR053839">
    <property type="entry name" value="DUF6926"/>
</dbReference>
<sequence length="84" mass="9549">MERFETIEKIPTWALCYIINGDPTGLSDEDIKMVDGFMQKWQVEIVSPLSQDGNASFSYYPAFGLPAEVEDCKVIYHSENPQTL</sequence>
<comment type="caution">
    <text evidence="2">The sequence shown here is derived from an EMBL/GenBank/DDBJ whole genome shotgun (WGS) entry which is preliminary data.</text>
</comment>
<evidence type="ECO:0000313" key="3">
    <source>
        <dbReference type="Proteomes" id="UP000260814"/>
    </source>
</evidence>
<accession>A0A3E4ZAH5</accession>
<protein>
    <recommendedName>
        <fullName evidence="1">DUF6926 domain-containing protein</fullName>
    </recommendedName>
</protein>
<dbReference type="EMBL" id="QSTW01000005">
    <property type="protein sequence ID" value="RGM92054.1"/>
    <property type="molecule type" value="Genomic_DNA"/>
</dbReference>
<reference evidence="2 3" key="1">
    <citation type="submission" date="2018-08" db="EMBL/GenBank/DDBJ databases">
        <title>A genome reference for cultivated species of the human gut microbiota.</title>
        <authorList>
            <person name="Zou Y."/>
            <person name="Xue W."/>
            <person name="Luo G."/>
        </authorList>
    </citation>
    <scope>NUCLEOTIDE SEQUENCE [LARGE SCALE GENOMIC DNA]</scope>
    <source>
        <strain evidence="2 3">OM06-2</strain>
    </source>
</reference>
<name>A0A3E4ZAH5_9BACT</name>
<feature type="domain" description="DUF6926" evidence="1">
    <location>
        <begin position="7"/>
        <end position="76"/>
    </location>
</feature>
<gene>
    <name evidence="2" type="ORF">DXB87_06210</name>
</gene>